<dbReference type="EMBL" id="CM009291">
    <property type="protein sequence ID" value="PNT47002.1"/>
    <property type="molecule type" value="Genomic_DNA"/>
</dbReference>
<evidence type="ECO:0000256" key="2">
    <source>
        <dbReference type="SAM" id="MobiDB-lite"/>
    </source>
</evidence>
<dbReference type="HOGENOM" id="CLU_160943_0_0_1"/>
<dbReference type="InterPro" id="IPR003676">
    <property type="entry name" value="SAUR_fam"/>
</dbReference>
<evidence type="ECO:0000313" key="3">
    <source>
        <dbReference type="EMBL" id="PNT47002.1"/>
    </source>
</evidence>
<feature type="region of interest" description="Disordered" evidence="2">
    <location>
        <begin position="119"/>
        <end position="143"/>
    </location>
</feature>
<dbReference type="InParanoid" id="B9GPK3"/>
<dbReference type="Proteomes" id="UP000006729">
    <property type="component" value="Chromosome 2"/>
</dbReference>
<evidence type="ECO:0000313" key="4">
    <source>
        <dbReference type="Proteomes" id="UP000006729"/>
    </source>
</evidence>
<dbReference type="OrthoDB" id="1864078at2759"/>
<comment type="similarity">
    <text evidence="1">Belongs to the ARG7 family.</text>
</comment>
<name>B9GPK3_POPTR</name>
<dbReference type="GO" id="GO:0009733">
    <property type="term" value="P:response to auxin"/>
    <property type="evidence" value="ECO:0007669"/>
    <property type="project" value="InterPro"/>
</dbReference>
<dbReference type="eggNOG" id="ENOG502S3NJ">
    <property type="taxonomic scope" value="Eukaryota"/>
</dbReference>
<evidence type="ECO:0008006" key="5">
    <source>
        <dbReference type="Google" id="ProtNLM"/>
    </source>
</evidence>
<dbReference type="PANTHER" id="PTHR31374:SF216">
    <property type="entry name" value="SAUR-LIKE AUXIN-RESPONSIVE PROTEIN FAMILY"/>
    <property type="match status" value="1"/>
</dbReference>
<reference evidence="3 4" key="1">
    <citation type="journal article" date="2006" name="Science">
        <title>The genome of black cottonwood, Populus trichocarpa (Torr. &amp; Gray).</title>
        <authorList>
            <person name="Tuskan G.A."/>
            <person name="Difazio S."/>
            <person name="Jansson S."/>
            <person name="Bohlmann J."/>
            <person name="Grigoriev I."/>
            <person name="Hellsten U."/>
            <person name="Putnam N."/>
            <person name="Ralph S."/>
            <person name="Rombauts S."/>
            <person name="Salamov A."/>
            <person name="Schein J."/>
            <person name="Sterck L."/>
            <person name="Aerts A."/>
            <person name="Bhalerao R.R."/>
            <person name="Bhalerao R.P."/>
            <person name="Blaudez D."/>
            <person name="Boerjan W."/>
            <person name="Brun A."/>
            <person name="Brunner A."/>
            <person name="Busov V."/>
            <person name="Campbell M."/>
            <person name="Carlson J."/>
            <person name="Chalot M."/>
            <person name="Chapman J."/>
            <person name="Chen G.L."/>
            <person name="Cooper D."/>
            <person name="Coutinho P.M."/>
            <person name="Couturier J."/>
            <person name="Covert S."/>
            <person name="Cronk Q."/>
            <person name="Cunningham R."/>
            <person name="Davis J."/>
            <person name="Degroeve S."/>
            <person name="Dejardin A."/>
            <person name="Depamphilis C."/>
            <person name="Detter J."/>
            <person name="Dirks B."/>
            <person name="Dubchak I."/>
            <person name="Duplessis S."/>
            <person name="Ehlting J."/>
            <person name="Ellis B."/>
            <person name="Gendler K."/>
            <person name="Goodstein D."/>
            <person name="Gribskov M."/>
            <person name="Grimwood J."/>
            <person name="Groover A."/>
            <person name="Gunter L."/>
            <person name="Hamberger B."/>
            <person name="Heinze B."/>
            <person name="Helariutta Y."/>
            <person name="Henrissat B."/>
            <person name="Holligan D."/>
            <person name="Holt R."/>
            <person name="Huang W."/>
            <person name="Islam-Faridi N."/>
            <person name="Jones S."/>
            <person name="Jones-Rhoades M."/>
            <person name="Jorgensen R."/>
            <person name="Joshi C."/>
            <person name="Kangasjarvi J."/>
            <person name="Karlsson J."/>
            <person name="Kelleher C."/>
            <person name="Kirkpatrick R."/>
            <person name="Kirst M."/>
            <person name="Kohler A."/>
            <person name="Kalluri U."/>
            <person name="Larimer F."/>
            <person name="Leebens-Mack J."/>
            <person name="Leple J.C."/>
            <person name="Locascio P."/>
            <person name="Lou Y."/>
            <person name="Lucas S."/>
            <person name="Martin F."/>
            <person name="Montanini B."/>
            <person name="Napoli C."/>
            <person name="Nelson D.R."/>
            <person name="Nelson C."/>
            <person name="Nieminen K."/>
            <person name="Nilsson O."/>
            <person name="Pereda V."/>
            <person name="Peter G."/>
            <person name="Philippe R."/>
            <person name="Pilate G."/>
            <person name="Poliakov A."/>
            <person name="Razumovskaya J."/>
            <person name="Richardson P."/>
            <person name="Rinaldi C."/>
            <person name="Ritland K."/>
            <person name="Rouze P."/>
            <person name="Ryaboy D."/>
            <person name="Schmutz J."/>
            <person name="Schrader J."/>
            <person name="Segerman B."/>
            <person name="Shin H."/>
            <person name="Siddiqui A."/>
            <person name="Sterky F."/>
            <person name="Terry A."/>
            <person name="Tsai C.J."/>
            <person name="Uberbacher E."/>
            <person name="Unneberg P."/>
            <person name="Vahala J."/>
            <person name="Wall K."/>
            <person name="Wessler S."/>
            <person name="Yang G."/>
            <person name="Yin T."/>
            <person name="Douglas C."/>
            <person name="Marra M."/>
            <person name="Sandberg G."/>
            <person name="Van de Peer Y."/>
            <person name="Rokhsar D."/>
        </authorList>
    </citation>
    <scope>NUCLEOTIDE SEQUENCE [LARGE SCALE GENOMIC DNA]</scope>
    <source>
        <strain evidence="4">cv. Nisqually</strain>
    </source>
</reference>
<dbReference type="STRING" id="3694.B9GPK3"/>
<dbReference type="KEGG" id="pop:7471728"/>
<accession>B9GPK3</accession>
<evidence type="ECO:0000256" key="1">
    <source>
        <dbReference type="ARBA" id="ARBA00006974"/>
    </source>
</evidence>
<organism evidence="3 4">
    <name type="scientific">Populus trichocarpa</name>
    <name type="common">Western balsam poplar</name>
    <name type="synonym">Populus balsamifera subsp. trichocarpa</name>
    <dbReference type="NCBI Taxonomy" id="3694"/>
    <lineage>
        <taxon>Eukaryota</taxon>
        <taxon>Viridiplantae</taxon>
        <taxon>Streptophyta</taxon>
        <taxon>Embryophyta</taxon>
        <taxon>Tracheophyta</taxon>
        <taxon>Spermatophyta</taxon>
        <taxon>Magnoliopsida</taxon>
        <taxon>eudicotyledons</taxon>
        <taxon>Gunneridae</taxon>
        <taxon>Pentapetalae</taxon>
        <taxon>rosids</taxon>
        <taxon>fabids</taxon>
        <taxon>Malpighiales</taxon>
        <taxon>Salicaceae</taxon>
        <taxon>Saliceae</taxon>
        <taxon>Populus</taxon>
    </lineage>
</organism>
<proteinExistence type="inferred from homology"/>
<keyword evidence="4" id="KW-1185">Reference proteome</keyword>
<feature type="compositionally biased region" description="Pro residues" evidence="2">
    <location>
        <begin position="125"/>
        <end position="135"/>
    </location>
</feature>
<dbReference type="Pfam" id="PF02519">
    <property type="entry name" value="Auxin_inducible"/>
    <property type="match status" value="1"/>
</dbReference>
<protein>
    <recommendedName>
        <fullName evidence="5">Auxin-responsive family protein</fullName>
    </recommendedName>
</protein>
<dbReference type="AlphaFoldDB" id="B9GPK3"/>
<sequence>MSGIVRKLWCCGAKGFPSADDSAEDQLALPPPEGHVRVCVGKDNVQCRFEMEAHFLNHPLFEDLLRLSEQEHGYAYDGALRIACEIHLFQYLLHLLKTGNPTAHYMQLPDLISTFHSSAAHHKYPPPPPPPPLLNIPPCQYSH</sequence>
<gene>
    <name evidence="3" type="ORF">POPTR_002G000600</name>
</gene>
<dbReference type="PANTHER" id="PTHR31374">
    <property type="entry name" value="AUXIN-INDUCED PROTEIN-LIKE-RELATED"/>
    <property type="match status" value="1"/>
</dbReference>